<dbReference type="EMBL" id="QZEY01000009">
    <property type="protein sequence ID" value="RJL30448.1"/>
    <property type="molecule type" value="Genomic_DNA"/>
</dbReference>
<gene>
    <name evidence="9" type="primary">nagA</name>
    <name evidence="9" type="ORF">D5H75_23045</name>
</gene>
<evidence type="ECO:0000256" key="6">
    <source>
        <dbReference type="PIRSR" id="PIRSR038994-1"/>
    </source>
</evidence>
<organism evidence="9 10">
    <name type="scientific">Bailinhaonella thermotolerans</name>
    <dbReference type="NCBI Taxonomy" id="1070861"/>
    <lineage>
        <taxon>Bacteria</taxon>
        <taxon>Bacillati</taxon>
        <taxon>Actinomycetota</taxon>
        <taxon>Actinomycetes</taxon>
        <taxon>Streptosporangiales</taxon>
        <taxon>Streptosporangiaceae</taxon>
        <taxon>Bailinhaonella</taxon>
    </lineage>
</organism>
<evidence type="ECO:0000313" key="10">
    <source>
        <dbReference type="Proteomes" id="UP000265768"/>
    </source>
</evidence>
<dbReference type="EC" id="3.5.1.25" evidence="9"/>
<comment type="cofactor">
    <cofactor evidence="7">
        <name>a divalent metal cation</name>
        <dbReference type="ChEBI" id="CHEBI:60240"/>
    </cofactor>
    <text evidence="7">Binds 1 divalent metal cation per subunit.</text>
</comment>
<dbReference type="InterPro" id="IPR032466">
    <property type="entry name" value="Metal_Hydrolase"/>
</dbReference>
<dbReference type="GO" id="GO:0006046">
    <property type="term" value="P:N-acetylglucosamine catabolic process"/>
    <property type="evidence" value="ECO:0007669"/>
    <property type="project" value="TreeGrafter"/>
</dbReference>
<feature type="active site" description="Proton donor/acceptor" evidence="6">
    <location>
        <position position="277"/>
    </location>
</feature>
<evidence type="ECO:0000256" key="2">
    <source>
        <dbReference type="ARBA" id="ARBA00022723"/>
    </source>
</evidence>
<dbReference type="RefSeq" id="WP_119928596.1">
    <property type="nucleotide sequence ID" value="NZ_QZEY01000009.1"/>
</dbReference>
<feature type="binding site" evidence="7">
    <location>
        <position position="220"/>
    </location>
    <ligand>
        <name>Zn(2+)</name>
        <dbReference type="ChEBI" id="CHEBI:29105"/>
    </ligand>
</feature>
<dbReference type="AlphaFoldDB" id="A0A3A4B8J6"/>
<dbReference type="InterPro" id="IPR006680">
    <property type="entry name" value="Amidohydro-rel"/>
</dbReference>
<dbReference type="GO" id="GO:0046872">
    <property type="term" value="F:metal ion binding"/>
    <property type="evidence" value="ECO:0007669"/>
    <property type="project" value="UniProtKB-KW"/>
</dbReference>
<dbReference type="Pfam" id="PF01979">
    <property type="entry name" value="Amidohydro_1"/>
    <property type="match status" value="1"/>
</dbReference>
<feature type="binding site" evidence="7">
    <location>
        <position position="199"/>
    </location>
    <ligand>
        <name>Zn(2+)</name>
        <dbReference type="ChEBI" id="CHEBI:29105"/>
    </ligand>
</feature>
<dbReference type="Proteomes" id="UP000265768">
    <property type="component" value="Unassembled WGS sequence"/>
</dbReference>
<dbReference type="Gene3D" id="2.30.40.10">
    <property type="entry name" value="Urease, subunit C, domain 1"/>
    <property type="match status" value="1"/>
</dbReference>
<dbReference type="PANTHER" id="PTHR11113">
    <property type="entry name" value="N-ACETYLGLUCOSAMINE-6-PHOSPHATE DEACETYLASE"/>
    <property type="match status" value="1"/>
</dbReference>
<evidence type="ECO:0000256" key="5">
    <source>
        <dbReference type="PIRNR" id="PIRNR038994"/>
    </source>
</evidence>
<name>A0A3A4B8J6_9ACTN</name>
<reference evidence="9 10" key="1">
    <citation type="submission" date="2018-09" db="EMBL/GenBank/DDBJ databases">
        <title>YIM 75507 draft genome.</title>
        <authorList>
            <person name="Tang S."/>
            <person name="Feng Y."/>
        </authorList>
    </citation>
    <scope>NUCLEOTIDE SEQUENCE [LARGE SCALE GENOMIC DNA]</scope>
    <source>
        <strain evidence="9 10">YIM 75507</strain>
    </source>
</reference>
<protein>
    <submittedName>
        <fullName evidence="9">N-acetylglucosamine-6-phosphate deacetylase</fullName>
        <ecNumber evidence="9">3.5.1.25</ecNumber>
    </submittedName>
</protein>
<evidence type="ECO:0000256" key="4">
    <source>
        <dbReference type="ARBA" id="ARBA00023277"/>
    </source>
</evidence>
<comment type="caution">
    <text evidence="9">The sequence shown here is derived from an EMBL/GenBank/DDBJ whole genome shotgun (WGS) entry which is preliminary data.</text>
</comment>
<sequence>MVMIAARRMALYAEGEGTRVVEPGWLRAEGGVIAEAGLGEPPSAPDLTLDHGVLAPGLVDIQVNGFFGYDMADADREGWRTVVRRLPETGVTAFVPTFITEPVPELARAVREARELTAGLDQRGARVLGLHLEGPFISPKRKGAHNPDWMVDPTPENVDALLEAGEGFLRYVTLAPERDGSMDAIKRFTAAGVMVSVGHTDATAAQVKAAADMGARKVTHLFNAQRPLHHREPGVPGHALYDPRLTCGLIADLHHVDAEVCAVVFAAAPGRVCIVTDAASSAGMPPGEYVLGGEPVTQPEDGPPLRADGAFAGSALTMDKGVANMVRAGIDLATAIDAATRVPADLIGSTEIGRIAVGAAADLVWLGDDLRAQTTWVDGEIVFDRSATS</sequence>
<dbReference type="GO" id="GO:0008448">
    <property type="term" value="F:N-acetylglucosamine-6-phosphate deacetylase activity"/>
    <property type="evidence" value="ECO:0007669"/>
    <property type="project" value="UniProtKB-EC"/>
</dbReference>
<keyword evidence="2 7" id="KW-0479">Metal-binding</keyword>
<keyword evidence="3 5" id="KW-0378">Hydrolase</keyword>
<proteinExistence type="inferred from homology"/>
<evidence type="ECO:0000259" key="8">
    <source>
        <dbReference type="Pfam" id="PF01979"/>
    </source>
</evidence>
<accession>A0A3A4B8J6</accession>
<feature type="domain" description="Amidohydrolase-related" evidence="8">
    <location>
        <begin position="54"/>
        <end position="382"/>
    </location>
</feature>
<feature type="binding site" evidence="7">
    <location>
        <position position="133"/>
    </location>
    <ligand>
        <name>Zn(2+)</name>
        <dbReference type="ChEBI" id="CHEBI:29105"/>
    </ligand>
</feature>
<dbReference type="CDD" id="cd00854">
    <property type="entry name" value="NagA"/>
    <property type="match status" value="1"/>
</dbReference>
<dbReference type="NCBIfam" id="TIGR00221">
    <property type="entry name" value="nagA"/>
    <property type="match status" value="1"/>
</dbReference>
<dbReference type="Gene3D" id="3.20.20.140">
    <property type="entry name" value="Metal-dependent hydrolases"/>
    <property type="match status" value="1"/>
</dbReference>
<dbReference type="PANTHER" id="PTHR11113:SF14">
    <property type="entry name" value="N-ACETYLGLUCOSAMINE-6-PHOSPHATE DEACETYLASE"/>
    <property type="match status" value="1"/>
</dbReference>
<keyword evidence="4 5" id="KW-0119">Carbohydrate metabolism</keyword>
<evidence type="ECO:0000256" key="7">
    <source>
        <dbReference type="PIRSR" id="PIRSR038994-3"/>
    </source>
</evidence>
<evidence type="ECO:0000313" key="9">
    <source>
        <dbReference type="EMBL" id="RJL30448.1"/>
    </source>
</evidence>
<dbReference type="PIRSF" id="PIRSF038994">
    <property type="entry name" value="NagA"/>
    <property type="match status" value="1"/>
</dbReference>
<dbReference type="OrthoDB" id="9776488at2"/>
<dbReference type="SUPFAM" id="SSF51338">
    <property type="entry name" value="Composite domain of metallo-dependent hydrolases"/>
    <property type="match status" value="1"/>
</dbReference>
<dbReference type="InterPro" id="IPR003764">
    <property type="entry name" value="GlcNAc_6-P_deAcase"/>
</dbReference>
<evidence type="ECO:0000256" key="3">
    <source>
        <dbReference type="ARBA" id="ARBA00022801"/>
    </source>
</evidence>
<dbReference type="InterPro" id="IPR011059">
    <property type="entry name" value="Metal-dep_hydrolase_composite"/>
</dbReference>
<comment type="similarity">
    <text evidence="1 5">Belongs to the metallo-dependent hydrolases superfamily. NagA family.</text>
</comment>
<evidence type="ECO:0000256" key="1">
    <source>
        <dbReference type="ARBA" id="ARBA00010716"/>
    </source>
</evidence>
<dbReference type="SUPFAM" id="SSF51556">
    <property type="entry name" value="Metallo-dependent hydrolases"/>
    <property type="match status" value="1"/>
</dbReference>
<keyword evidence="10" id="KW-1185">Reference proteome</keyword>